<feature type="region of interest" description="Disordered" evidence="1">
    <location>
        <begin position="1"/>
        <end position="66"/>
    </location>
</feature>
<accession>A0A2I0SS82</accession>
<gene>
    <name evidence="2" type="ORF">CW362_11850</name>
</gene>
<organism evidence="2 3">
    <name type="scientific">Streptomyces populi</name>
    <dbReference type="NCBI Taxonomy" id="2058924"/>
    <lineage>
        <taxon>Bacteria</taxon>
        <taxon>Bacillati</taxon>
        <taxon>Actinomycetota</taxon>
        <taxon>Actinomycetes</taxon>
        <taxon>Kitasatosporales</taxon>
        <taxon>Streptomycetaceae</taxon>
        <taxon>Streptomyces</taxon>
    </lineage>
</organism>
<proteinExistence type="predicted"/>
<reference evidence="2 3" key="1">
    <citation type="submission" date="2017-12" db="EMBL/GenBank/DDBJ databases">
        <title>Streptomyces populusis sp. nov., a novel endophytic actinobacterium isolated from stems of Populus adenopoda Maxim.</title>
        <authorList>
            <person name="Wang Z."/>
        </authorList>
    </citation>
    <scope>NUCLEOTIDE SEQUENCE [LARGE SCALE GENOMIC DNA]</scope>
    <source>
        <strain evidence="2 3">A249</strain>
    </source>
</reference>
<dbReference type="Proteomes" id="UP000236178">
    <property type="component" value="Unassembled WGS sequence"/>
</dbReference>
<keyword evidence="3" id="KW-1185">Reference proteome</keyword>
<evidence type="ECO:0000256" key="1">
    <source>
        <dbReference type="SAM" id="MobiDB-lite"/>
    </source>
</evidence>
<sequence length="66" mass="6745">MRPVSEAPPGSRAEHPGRRGSAGTHPPIPRADRAPETTVRADLAPKTAGAHQAPKTAAAEAAEETS</sequence>
<dbReference type="RefSeq" id="WP_162684048.1">
    <property type="nucleotide sequence ID" value="NZ_JBHJSK010000018.1"/>
</dbReference>
<comment type="caution">
    <text evidence="2">The sequence shown here is derived from an EMBL/GenBank/DDBJ whole genome shotgun (WGS) entry which is preliminary data.</text>
</comment>
<evidence type="ECO:0000313" key="3">
    <source>
        <dbReference type="Proteomes" id="UP000236178"/>
    </source>
</evidence>
<protein>
    <submittedName>
        <fullName evidence="2">Uncharacterized protein</fullName>
    </submittedName>
</protein>
<dbReference type="EMBL" id="PJOS01000017">
    <property type="protein sequence ID" value="PKT72796.1"/>
    <property type="molecule type" value="Genomic_DNA"/>
</dbReference>
<name>A0A2I0SS82_9ACTN</name>
<dbReference type="AlphaFoldDB" id="A0A2I0SS82"/>
<evidence type="ECO:0000313" key="2">
    <source>
        <dbReference type="EMBL" id="PKT72796.1"/>
    </source>
</evidence>